<accession>A0AAU2AEJ9</accession>
<comment type="similarity">
    <text evidence="1">Belongs to the leucine-binding protein family.</text>
</comment>
<keyword evidence="2" id="KW-0732">Signal</keyword>
<dbReference type="SUPFAM" id="SSF53822">
    <property type="entry name" value="Periplasmic binding protein-like I"/>
    <property type="match status" value="1"/>
</dbReference>
<sequence length="488" mass="51394">MAALVLPAEEWTAAPPLATFGLFGAGTGAGWVFDAVCDRVVVGAAVSMRAPLGGPVADVAEIIGRITKVRPPSPGRGQIRRTGGDGGRIEILHDQPWRGRIKLRFDPERGGTRVRLFAELDESGLEWLMRRRGFPAGRATSPNPRLGLLTSKSGLGSLFAAAADHLATLAVEEINAEGGVQGRPVELMVGDDATDPAVGVAEAWRLVRAGCRTILVCTTSATFFAVSEALAKTEVLVMHTVMNEGGGTGPLRVQLGERPDDQLAAAAKPLMRAAGGRRWFLAGNDYCWPRSMHAAARRVLAGSGAQVAGERFAALGTRDFTPLIEAVTASGADIVLSTFVGADAVAFERQCHAMGLRDQCVTLAPALDESILAHVGADAAPGLYTVSGYVEQIATAGNAGLLRRYRDAFGPWAPPVSTFSESVFGAVHIWWSAARQVGADAPTLIAEAIRPGRFELPRGTVTLDESDQVTQHMYVTEATATGLQLTAS</sequence>
<dbReference type="EMBL" id="CP108222">
    <property type="protein sequence ID" value="WTT21953.1"/>
    <property type="molecule type" value="Genomic_DNA"/>
</dbReference>
<protein>
    <submittedName>
        <fullName evidence="4">Substrate-binding protein</fullName>
    </submittedName>
</protein>
<dbReference type="AlphaFoldDB" id="A0AAU2AEJ9"/>
<gene>
    <name evidence="4" type="ORF">OHA22_43690</name>
</gene>
<name>A0AAU2AEJ9_9ACTN</name>
<dbReference type="Pfam" id="PF13458">
    <property type="entry name" value="Peripla_BP_6"/>
    <property type="match status" value="1"/>
</dbReference>
<evidence type="ECO:0000256" key="1">
    <source>
        <dbReference type="ARBA" id="ARBA00010062"/>
    </source>
</evidence>
<dbReference type="PANTHER" id="PTHR47628:SF1">
    <property type="entry name" value="ALIPHATIC AMIDASE EXPRESSION-REGULATING PROTEIN"/>
    <property type="match status" value="1"/>
</dbReference>
<dbReference type="Gene3D" id="3.40.50.2300">
    <property type="match status" value="2"/>
</dbReference>
<evidence type="ECO:0000259" key="3">
    <source>
        <dbReference type="Pfam" id="PF13458"/>
    </source>
</evidence>
<organism evidence="4">
    <name type="scientific">Streptomyces sp. NBC_00093</name>
    <dbReference type="NCBI Taxonomy" id="2975649"/>
    <lineage>
        <taxon>Bacteria</taxon>
        <taxon>Bacillati</taxon>
        <taxon>Actinomycetota</taxon>
        <taxon>Actinomycetes</taxon>
        <taxon>Kitasatosporales</taxon>
        <taxon>Streptomycetaceae</taxon>
        <taxon>Streptomyces</taxon>
    </lineage>
</organism>
<dbReference type="InterPro" id="IPR028082">
    <property type="entry name" value="Peripla_BP_I"/>
</dbReference>
<reference evidence="4" key="1">
    <citation type="submission" date="2022-10" db="EMBL/GenBank/DDBJ databases">
        <title>The complete genomes of actinobacterial strains from the NBC collection.</title>
        <authorList>
            <person name="Joergensen T.S."/>
            <person name="Alvarez Arevalo M."/>
            <person name="Sterndorff E.B."/>
            <person name="Faurdal D."/>
            <person name="Vuksanovic O."/>
            <person name="Mourched A.-S."/>
            <person name="Charusanti P."/>
            <person name="Shaw S."/>
            <person name="Blin K."/>
            <person name="Weber T."/>
        </authorList>
    </citation>
    <scope>NUCLEOTIDE SEQUENCE</scope>
    <source>
        <strain evidence="4">NBC_00093</strain>
    </source>
</reference>
<evidence type="ECO:0000256" key="2">
    <source>
        <dbReference type="ARBA" id="ARBA00022729"/>
    </source>
</evidence>
<proteinExistence type="inferred from homology"/>
<evidence type="ECO:0000313" key="4">
    <source>
        <dbReference type="EMBL" id="WTT21953.1"/>
    </source>
</evidence>
<feature type="domain" description="Leucine-binding protein" evidence="3">
    <location>
        <begin position="145"/>
        <end position="480"/>
    </location>
</feature>
<dbReference type="CDD" id="cd06331">
    <property type="entry name" value="PBP1_AmiC-like"/>
    <property type="match status" value="1"/>
</dbReference>
<dbReference type="PANTHER" id="PTHR47628">
    <property type="match status" value="1"/>
</dbReference>
<dbReference type="InterPro" id="IPR028081">
    <property type="entry name" value="Leu-bd"/>
</dbReference>